<dbReference type="RefSeq" id="WP_070104877.1">
    <property type="nucleotide sequence ID" value="NZ_AP012273.1"/>
</dbReference>
<keyword evidence="2" id="KW-1185">Reference proteome</keyword>
<evidence type="ECO:0008006" key="3">
    <source>
        <dbReference type="Google" id="ProtNLM"/>
    </source>
</evidence>
<gene>
    <name evidence="1" type="ORF">TBH_C2411</name>
</gene>
<dbReference type="KEGG" id="tbn:TBH_C2411"/>
<evidence type="ECO:0000313" key="2">
    <source>
        <dbReference type="Proteomes" id="UP000031631"/>
    </source>
</evidence>
<dbReference type="EMBL" id="AP012273">
    <property type="protein sequence ID" value="BAO45320.1"/>
    <property type="molecule type" value="Genomic_DNA"/>
</dbReference>
<evidence type="ECO:0000313" key="1">
    <source>
        <dbReference type="EMBL" id="BAO45320.1"/>
    </source>
</evidence>
<dbReference type="Gene3D" id="3.40.50.150">
    <property type="entry name" value="Vaccinia Virus protein VP39"/>
    <property type="match status" value="1"/>
</dbReference>
<protein>
    <recommendedName>
        <fullName evidence="3">DUF938 domain-containing protein</fullName>
    </recommendedName>
</protein>
<dbReference type="PANTHER" id="PTHR20974:SF0">
    <property type="entry name" value="UPF0585 PROTEIN CG18661"/>
    <property type="match status" value="1"/>
</dbReference>
<accession>A0A7U6GKK2</accession>
<dbReference type="Proteomes" id="UP000031631">
    <property type="component" value="Chromosome"/>
</dbReference>
<dbReference type="InterPro" id="IPR029063">
    <property type="entry name" value="SAM-dependent_MTases_sf"/>
</dbReference>
<dbReference type="Pfam" id="PF06080">
    <property type="entry name" value="DUF938"/>
    <property type="match status" value="1"/>
</dbReference>
<dbReference type="PANTHER" id="PTHR20974">
    <property type="entry name" value="UPF0585 PROTEIN CG18661"/>
    <property type="match status" value="1"/>
</dbReference>
<dbReference type="AlphaFoldDB" id="A0A7U6GKK2"/>
<reference evidence="1 2" key="1">
    <citation type="journal article" date="2014" name="PLoS ONE">
        <title>Physiological and genomic features of a novel sulfur-oxidizing gammaproteobacterium belonging to a previously uncultivated symbiotic lineage isolated from a hydrothermal vent.</title>
        <authorList>
            <person name="Nunoura T."/>
            <person name="Takaki Y."/>
            <person name="Kazama H."/>
            <person name="Kakuta J."/>
            <person name="Shimamura S."/>
            <person name="Makita H."/>
            <person name="Hirai M."/>
            <person name="Miyazaki M."/>
            <person name="Takai K."/>
        </authorList>
    </citation>
    <scope>NUCLEOTIDE SEQUENCE [LARGE SCALE GENOMIC DNA]</scope>
    <source>
        <strain evidence="1 2">Hiromi1</strain>
    </source>
</reference>
<organism evidence="1 2">
    <name type="scientific">Thiolapillus brandeum</name>
    <dbReference type="NCBI Taxonomy" id="1076588"/>
    <lineage>
        <taxon>Bacteria</taxon>
        <taxon>Pseudomonadati</taxon>
        <taxon>Pseudomonadota</taxon>
        <taxon>Gammaproteobacteria</taxon>
        <taxon>Chromatiales</taxon>
        <taxon>Sedimenticolaceae</taxon>
        <taxon>Thiolapillus</taxon>
    </lineage>
</organism>
<dbReference type="OrthoDB" id="5563826at2"/>
<proteinExistence type="predicted"/>
<dbReference type="SUPFAM" id="SSF53335">
    <property type="entry name" value="S-adenosyl-L-methionine-dependent methyltransferases"/>
    <property type="match status" value="1"/>
</dbReference>
<sequence length="216" mass="24503">MKPYAESCEQNRAPILEVLKPRLEGCQRVLEIGSGTGQHGVYFAAAMPQLHWQCSDREENLPGIRMWLQEARLPNLGQPLLLDVEQTPWPGVQAEAVFSANTVHIMHWPQVQALFAGVGRLLPEQGRFFLYGPFNYNGQYSSDSNRQFDAWLRARDPHSGVRDFEALNKLAQQAGMTLIEDIAMPANNRILYWRKRSPHQSGSLRSESGGATMWRE</sequence>
<name>A0A7U6GKK2_9GAMM</name>
<dbReference type="InterPro" id="IPR010342">
    <property type="entry name" value="DUF938"/>
</dbReference>